<dbReference type="RefSeq" id="WP_067979662.1">
    <property type="nucleotide sequence ID" value="NZ_CP014163.1"/>
</dbReference>
<dbReference type="InterPro" id="IPR036661">
    <property type="entry name" value="Luciferase-like_sf"/>
</dbReference>
<evidence type="ECO:0000313" key="4">
    <source>
        <dbReference type="EMBL" id="AMB99598.1"/>
    </source>
</evidence>
<proteinExistence type="predicted"/>
<protein>
    <recommendedName>
        <fullName evidence="3">Luciferase-like domain-containing protein</fullName>
    </recommendedName>
</protein>
<dbReference type="PANTHER" id="PTHR30137">
    <property type="entry name" value="LUCIFERASE-LIKE MONOOXYGENASE"/>
    <property type="match status" value="1"/>
</dbReference>
<reference evidence="4 5" key="1">
    <citation type="journal article" date="2016" name="Genome Announc.">
        <title>Complete Genome Sequences of Aerococcus christensenii CCUG 28831T, Aerococcus sanguinicola CCUG 43001T, Aerococcus urinae CCUG 36881T, Aerococcus urinaeequi CCUG 28094T, Aerococcus urinaehominis CCUG 42038 BT, and Aerococcus viridans CCUG 4311T.</title>
        <authorList>
            <person name="Carkaci D."/>
            <person name="Dargis R."/>
            <person name="Nielsen X.C."/>
            <person name="Skovgaard O."/>
            <person name="Fuursted K."/>
            <person name="Christensen J.J."/>
        </authorList>
    </citation>
    <scope>NUCLEOTIDE SEQUENCE [LARGE SCALE GENOMIC DNA]</scope>
    <source>
        <strain evidence="4 5">CCUG42038B</strain>
    </source>
</reference>
<evidence type="ECO:0000313" key="5">
    <source>
        <dbReference type="Proteomes" id="UP000062260"/>
    </source>
</evidence>
<keyword evidence="1" id="KW-0560">Oxidoreductase</keyword>
<feature type="domain" description="Luciferase-like" evidence="3">
    <location>
        <begin position="13"/>
        <end position="278"/>
    </location>
</feature>
<reference evidence="5" key="2">
    <citation type="submission" date="2016-01" db="EMBL/GenBank/DDBJ databases">
        <title>Six Aerococcus type strain genome sequencing and assembly using PacBio and Illumina Hiseq.</title>
        <authorList>
            <person name="Carkaci D."/>
            <person name="Dargis R."/>
            <person name="Nielsen X.C."/>
            <person name="Skovgaard O."/>
            <person name="Fuursted K."/>
            <person name="Christensen J.J."/>
        </authorList>
    </citation>
    <scope>NUCLEOTIDE SEQUENCE [LARGE SCALE GENOMIC DNA]</scope>
    <source>
        <strain evidence="5">CCUG42038B</strain>
    </source>
</reference>
<keyword evidence="5" id="KW-1185">Reference proteome</keyword>
<dbReference type="Pfam" id="PF00296">
    <property type="entry name" value="Bac_luciferase"/>
    <property type="match status" value="1"/>
</dbReference>
<dbReference type="InterPro" id="IPR050766">
    <property type="entry name" value="Bact_Lucif_Oxidored"/>
</dbReference>
<dbReference type="SUPFAM" id="SSF51679">
    <property type="entry name" value="Bacterial luciferase-like"/>
    <property type="match status" value="1"/>
</dbReference>
<dbReference type="EMBL" id="CP014163">
    <property type="protein sequence ID" value="AMB99598.1"/>
    <property type="molecule type" value="Genomic_DNA"/>
</dbReference>
<organism evidence="4 5">
    <name type="scientific">Aerococcus urinaehominis</name>
    <dbReference type="NCBI Taxonomy" id="128944"/>
    <lineage>
        <taxon>Bacteria</taxon>
        <taxon>Bacillati</taxon>
        <taxon>Bacillota</taxon>
        <taxon>Bacilli</taxon>
        <taxon>Lactobacillales</taxon>
        <taxon>Aerococcaceae</taxon>
        <taxon>Aerococcus</taxon>
    </lineage>
</organism>
<dbReference type="PANTHER" id="PTHR30137:SF8">
    <property type="entry name" value="BLR5498 PROTEIN"/>
    <property type="match status" value="1"/>
</dbReference>
<evidence type="ECO:0000256" key="2">
    <source>
        <dbReference type="ARBA" id="ARBA00023033"/>
    </source>
</evidence>
<dbReference type="Gene3D" id="3.20.20.30">
    <property type="entry name" value="Luciferase-like domain"/>
    <property type="match status" value="1"/>
</dbReference>
<evidence type="ECO:0000256" key="1">
    <source>
        <dbReference type="ARBA" id="ARBA00023002"/>
    </source>
</evidence>
<accession>A0A0X8FLM8</accession>
<dbReference type="InterPro" id="IPR011251">
    <property type="entry name" value="Luciferase-like_dom"/>
</dbReference>
<dbReference type="KEGG" id="auh:AWM75_06210"/>
<dbReference type="STRING" id="128944.AWM75_06210"/>
<dbReference type="GO" id="GO:0004497">
    <property type="term" value="F:monooxygenase activity"/>
    <property type="evidence" value="ECO:0007669"/>
    <property type="project" value="UniProtKB-KW"/>
</dbReference>
<keyword evidence="2" id="KW-0503">Monooxygenase</keyword>
<name>A0A0X8FLM8_9LACT</name>
<dbReference type="GO" id="GO:0016705">
    <property type="term" value="F:oxidoreductase activity, acting on paired donors, with incorporation or reduction of molecular oxygen"/>
    <property type="evidence" value="ECO:0007669"/>
    <property type="project" value="InterPro"/>
</dbReference>
<dbReference type="Proteomes" id="UP000062260">
    <property type="component" value="Chromosome"/>
</dbReference>
<evidence type="ECO:0000259" key="3">
    <source>
        <dbReference type="Pfam" id="PF00296"/>
    </source>
</evidence>
<dbReference type="OrthoDB" id="9776438at2"/>
<sequence length="350" mass="39811">MKNKWIDTSQGVEFGIISLGDYFPDLDQQIHVSQEDRLLNMVKLGQAAEEMGYNLFGVGESHQAEYISSAPELILSHIAALTHRIKLSSATTVLSLHDPVRVYENFATLDLLSGGRAETMLGRGSRHQAYQLFGYDLRDYDELFADKLDLLLALNHDQPTTWSGQYRPDLDQAELYPKPLNNQLPIWRVVGQSTSSAREAGSQGLPANFSYLWTGSSLFNKRVDIYRQALQDHGYSVDQVPISISGALFIADDTNEALALAYQQMQHTFKLIHGINMNKQDFINARSYKHPLMVGNAQLIKDKLLYQYEQFNYQRFTFEIDNGNRQHQVHDQMARFADQVMEPVKEATKS</sequence>
<dbReference type="AlphaFoldDB" id="A0A0X8FLM8"/>
<dbReference type="GO" id="GO:0005829">
    <property type="term" value="C:cytosol"/>
    <property type="evidence" value="ECO:0007669"/>
    <property type="project" value="TreeGrafter"/>
</dbReference>
<gene>
    <name evidence="4" type="ORF">AWM75_06210</name>
</gene>